<accession>A0A9X9LD76</accession>
<dbReference type="Proteomes" id="UP000269945">
    <property type="component" value="Unassembled WGS sequence"/>
</dbReference>
<evidence type="ECO:0000313" key="3">
    <source>
        <dbReference type="Proteomes" id="UP000269945"/>
    </source>
</evidence>
<keyword evidence="3" id="KW-1185">Reference proteome</keyword>
<name>A0A9X9LD76_GULGU</name>
<proteinExistence type="predicted"/>
<organism evidence="2 3">
    <name type="scientific">Gulo gulo</name>
    <name type="common">Wolverine</name>
    <name type="synonym">Gluton</name>
    <dbReference type="NCBI Taxonomy" id="48420"/>
    <lineage>
        <taxon>Eukaryota</taxon>
        <taxon>Metazoa</taxon>
        <taxon>Chordata</taxon>
        <taxon>Craniata</taxon>
        <taxon>Vertebrata</taxon>
        <taxon>Euteleostomi</taxon>
        <taxon>Mammalia</taxon>
        <taxon>Eutheria</taxon>
        <taxon>Laurasiatheria</taxon>
        <taxon>Carnivora</taxon>
        <taxon>Caniformia</taxon>
        <taxon>Musteloidea</taxon>
        <taxon>Mustelidae</taxon>
        <taxon>Guloninae</taxon>
        <taxon>Gulo</taxon>
    </lineage>
</organism>
<keyword evidence="1" id="KW-1133">Transmembrane helix</keyword>
<keyword evidence="1" id="KW-0812">Transmembrane</keyword>
<dbReference type="EMBL" id="CYRY02000821">
    <property type="protein sequence ID" value="VCW50369.1"/>
    <property type="molecule type" value="Genomic_DNA"/>
</dbReference>
<protein>
    <submittedName>
        <fullName evidence="2">Uncharacterized protein</fullName>
    </submittedName>
</protein>
<gene>
    <name evidence="2" type="ORF">BN2614_LOCUS2</name>
</gene>
<evidence type="ECO:0000256" key="1">
    <source>
        <dbReference type="SAM" id="Phobius"/>
    </source>
</evidence>
<keyword evidence="1" id="KW-0472">Membrane</keyword>
<dbReference type="AlphaFoldDB" id="A0A9X9LD76"/>
<sequence length="59" mass="6665">MNKDSFNCSFSVTTVSRILLHETGVGFMGILALFLIRGCLCWCPVRCWHLNKLSILSCE</sequence>
<comment type="caution">
    <text evidence="2">The sequence shown here is derived from an EMBL/GenBank/DDBJ whole genome shotgun (WGS) entry which is preliminary data.</text>
</comment>
<feature type="transmembrane region" description="Helical" evidence="1">
    <location>
        <begin position="25"/>
        <end position="45"/>
    </location>
</feature>
<evidence type="ECO:0000313" key="2">
    <source>
        <dbReference type="EMBL" id="VCW50369.1"/>
    </source>
</evidence>
<feature type="non-terminal residue" evidence="2">
    <location>
        <position position="59"/>
    </location>
</feature>
<reference evidence="2 3" key="1">
    <citation type="submission" date="2018-10" db="EMBL/GenBank/DDBJ databases">
        <authorList>
            <person name="Ekblom R."/>
            <person name="Jareborg N."/>
        </authorList>
    </citation>
    <scope>NUCLEOTIDE SEQUENCE [LARGE SCALE GENOMIC DNA]</scope>
    <source>
        <tissue evidence="2">Muscle</tissue>
    </source>
</reference>